<dbReference type="AlphaFoldDB" id="A0A1G2G2C1"/>
<dbReference type="Proteomes" id="UP000177480">
    <property type="component" value="Unassembled WGS sequence"/>
</dbReference>
<sequence length="201" mass="24302">MFKRRKEIAMDQHKPKWKIVERPGWFGEDRDVRIRSYDEKYGSGNWRIRHILGPRIMDFKEAVMLYEISYELHFLNPHTRYLWINLFKMASDVWTEDISDISSGTDYSVQRAKASHYEDMAVRCIMQKYGFKFKGERLIRIRADSQDVVGVALSSIHIPFVFPEFIEVPQPEILWWNRHKRSLEEFWHYNKVLQIRDDCLL</sequence>
<evidence type="ECO:0000313" key="1">
    <source>
        <dbReference type="EMBL" id="OGZ44463.1"/>
    </source>
</evidence>
<protein>
    <submittedName>
        <fullName evidence="1">Uncharacterized protein</fullName>
    </submittedName>
</protein>
<name>A0A1G2G2C1_9BACT</name>
<gene>
    <name evidence="1" type="ORF">A2719_05020</name>
</gene>
<accession>A0A1G2G2C1</accession>
<evidence type="ECO:0000313" key="2">
    <source>
        <dbReference type="Proteomes" id="UP000177480"/>
    </source>
</evidence>
<organism evidence="1 2">
    <name type="scientific">Candidatus Ryanbacteria bacterium RIFCSPHIGHO2_01_FULL_45_22</name>
    <dbReference type="NCBI Taxonomy" id="1802114"/>
    <lineage>
        <taxon>Bacteria</taxon>
        <taxon>Candidatus Ryaniibacteriota</taxon>
    </lineage>
</organism>
<comment type="caution">
    <text evidence="1">The sequence shown here is derived from an EMBL/GenBank/DDBJ whole genome shotgun (WGS) entry which is preliminary data.</text>
</comment>
<proteinExistence type="predicted"/>
<reference evidence="1 2" key="1">
    <citation type="journal article" date="2016" name="Nat. Commun.">
        <title>Thousands of microbial genomes shed light on interconnected biogeochemical processes in an aquifer system.</title>
        <authorList>
            <person name="Anantharaman K."/>
            <person name="Brown C.T."/>
            <person name="Hug L.A."/>
            <person name="Sharon I."/>
            <person name="Castelle C.J."/>
            <person name="Probst A.J."/>
            <person name="Thomas B.C."/>
            <person name="Singh A."/>
            <person name="Wilkins M.J."/>
            <person name="Karaoz U."/>
            <person name="Brodie E.L."/>
            <person name="Williams K.H."/>
            <person name="Hubbard S.S."/>
            <person name="Banfield J.F."/>
        </authorList>
    </citation>
    <scope>NUCLEOTIDE SEQUENCE [LARGE SCALE GENOMIC DNA]</scope>
</reference>
<dbReference type="EMBL" id="MHNK01000002">
    <property type="protein sequence ID" value="OGZ44463.1"/>
    <property type="molecule type" value="Genomic_DNA"/>
</dbReference>